<sequence>MYDVVVIGARCAGSPAAMLFARQGYRVLLLEKARFPQDTLSSHYIHQPGVALLDRWGLLDELRTAGCEPINHQSFEALGVRLDGFSLPVDGQRTTYAPRRFVLDPILAGGAVASGAEFREGCAVNDLIFEDNRVVGVRYTTPGGAEATERARLVVGADGMRSLVARKTGAPNVIQHPRMTCTYYTYWAGVPAHFELYERPGRWIGVIPTNDDLKLIMAYFPQEEFSKVRTAVEDAFLEAVRTTTPQLYERMSAGRRVEQLYGTGHQENYFRKAYGPGWVLLGDAVHHKDSITARGITDAFIQARSLTRYIGDGLHDDAALNAALKRYENDLTDTFLTFYQGALNVAELRPEGQTEMLRRLVGHQTLIDRYFSTLSGACTFDDFYNDELLAVLDQS</sequence>
<proteinExistence type="inferred from homology"/>
<dbReference type="PANTHER" id="PTHR43747">
    <property type="entry name" value="FAD-BINDING PROTEIN"/>
    <property type="match status" value="1"/>
</dbReference>
<dbReference type="Pfam" id="PF01494">
    <property type="entry name" value="FAD_binding_3"/>
    <property type="match status" value="1"/>
</dbReference>
<dbReference type="InterPro" id="IPR036188">
    <property type="entry name" value="FAD/NAD-bd_sf"/>
</dbReference>
<gene>
    <name evidence="4" type="ORF">AB5J52_40485</name>
</gene>
<dbReference type="InterPro" id="IPR050816">
    <property type="entry name" value="Flavin-dep_Halogenase_NPB"/>
</dbReference>
<dbReference type="AlphaFoldDB" id="A0AB39QZT6"/>
<evidence type="ECO:0000259" key="3">
    <source>
        <dbReference type="Pfam" id="PF01494"/>
    </source>
</evidence>
<dbReference type="SUPFAM" id="SSF51905">
    <property type="entry name" value="FAD/NAD(P)-binding domain"/>
    <property type="match status" value="1"/>
</dbReference>
<dbReference type="PANTHER" id="PTHR43747:SF5">
    <property type="entry name" value="FAD-BINDING DOMAIN-CONTAINING PROTEIN"/>
    <property type="match status" value="1"/>
</dbReference>
<dbReference type="EMBL" id="CP163441">
    <property type="protein sequence ID" value="XDQ48046.1"/>
    <property type="molecule type" value="Genomic_DNA"/>
</dbReference>
<dbReference type="Gene3D" id="3.50.50.60">
    <property type="entry name" value="FAD/NAD(P)-binding domain"/>
    <property type="match status" value="1"/>
</dbReference>
<dbReference type="RefSeq" id="WP_369226877.1">
    <property type="nucleotide sequence ID" value="NZ_CP163441.1"/>
</dbReference>
<name>A0AB39QZT6_9ACTN</name>
<dbReference type="PRINTS" id="PR00420">
    <property type="entry name" value="RNGMNOXGNASE"/>
</dbReference>
<keyword evidence="1 4" id="KW-0560">Oxidoreductase</keyword>
<evidence type="ECO:0000256" key="1">
    <source>
        <dbReference type="ARBA" id="ARBA00023002"/>
    </source>
</evidence>
<dbReference type="GO" id="GO:0016491">
    <property type="term" value="F:oxidoreductase activity"/>
    <property type="evidence" value="ECO:0007669"/>
    <property type="project" value="UniProtKB-KW"/>
</dbReference>
<organism evidence="4">
    <name type="scientific">Streptomyces sp. R39</name>
    <dbReference type="NCBI Taxonomy" id="3238631"/>
    <lineage>
        <taxon>Bacteria</taxon>
        <taxon>Bacillati</taxon>
        <taxon>Actinomycetota</taxon>
        <taxon>Actinomycetes</taxon>
        <taxon>Kitasatosporales</taxon>
        <taxon>Streptomycetaceae</taxon>
        <taxon>Streptomyces</taxon>
    </lineage>
</organism>
<dbReference type="InterPro" id="IPR002938">
    <property type="entry name" value="FAD-bd"/>
</dbReference>
<dbReference type="EC" id="1.-.-.-" evidence="4"/>
<evidence type="ECO:0000256" key="2">
    <source>
        <dbReference type="ARBA" id="ARBA00038396"/>
    </source>
</evidence>
<dbReference type="GO" id="GO:0071949">
    <property type="term" value="F:FAD binding"/>
    <property type="evidence" value="ECO:0007669"/>
    <property type="project" value="InterPro"/>
</dbReference>
<evidence type="ECO:0000313" key="4">
    <source>
        <dbReference type="EMBL" id="XDQ48046.1"/>
    </source>
</evidence>
<feature type="domain" description="FAD-binding" evidence="3">
    <location>
        <begin position="2"/>
        <end position="329"/>
    </location>
</feature>
<accession>A0AB39QZT6</accession>
<reference evidence="4" key="1">
    <citation type="submission" date="2024-07" db="EMBL/GenBank/DDBJ databases">
        <authorList>
            <person name="Yu S.T."/>
        </authorList>
    </citation>
    <scope>NUCLEOTIDE SEQUENCE</scope>
    <source>
        <strain evidence="4">R39</strain>
    </source>
</reference>
<protein>
    <submittedName>
        <fullName evidence="4">NAD(P)/FAD-dependent oxidoreductase</fullName>
        <ecNumber evidence="4">1.-.-.-</ecNumber>
    </submittedName>
</protein>
<comment type="similarity">
    <text evidence="2">Belongs to the flavin-dependent halogenase family. Bacterial tryptophan halogenase subfamily.</text>
</comment>